<feature type="region of interest" description="Disordered" evidence="1">
    <location>
        <begin position="1"/>
        <end position="51"/>
    </location>
</feature>
<evidence type="ECO:0000313" key="3">
    <source>
        <dbReference type="Proteomes" id="UP001172681"/>
    </source>
</evidence>
<comment type="caution">
    <text evidence="2">The sequence shown here is derived from an EMBL/GenBank/DDBJ whole genome shotgun (WGS) entry which is preliminary data.</text>
</comment>
<feature type="region of interest" description="Disordered" evidence="1">
    <location>
        <begin position="186"/>
        <end position="216"/>
    </location>
</feature>
<evidence type="ECO:0000313" key="2">
    <source>
        <dbReference type="EMBL" id="KAJ9632787.1"/>
    </source>
</evidence>
<dbReference type="EMBL" id="JAPDRN010000053">
    <property type="protein sequence ID" value="KAJ9632787.1"/>
    <property type="molecule type" value="Genomic_DNA"/>
</dbReference>
<name>A0AA38Y1D4_9EURO</name>
<dbReference type="AlphaFoldDB" id="A0AA38Y1D4"/>
<protein>
    <submittedName>
        <fullName evidence="2">Uncharacterized protein</fullName>
    </submittedName>
</protein>
<keyword evidence="3" id="KW-1185">Reference proteome</keyword>
<proteinExistence type="predicted"/>
<organism evidence="2 3">
    <name type="scientific">Knufia peltigerae</name>
    <dbReference type="NCBI Taxonomy" id="1002370"/>
    <lineage>
        <taxon>Eukaryota</taxon>
        <taxon>Fungi</taxon>
        <taxon>Dikarya</taxon>
        <taxon>Ascomycota</taxon>
        <taxon>Pezizomycotina</taxon>
        <taxon>Eurotiomycetes</taxon>
        <taxon>Chaetothyriomycetidae</taxon>
        <taxon>Chaetothyriales</taxon>
        <taxon>Trichomeriaceae</taxon>
        <taxon>Knufia</taxon>
    </lineage>
</organism>
<evidence type="ECO:0000256" key="1">
    <source>
        <dbReference type="SAM" id="MobiDB-lite"/>
    </source>
</evidence>
<sequence>MPHPDDQISREIDMADLSSHPETATPSSRFLTRDEDERSKGSRYGDDEPVPLEMVPPMSVAVMTRVNWLKASNPILDQFVWEEDAVDFSIPSCNRSTIPENWNPVSNTQGLRQSTPKFTVPAAREDEFSCEESAYGFAANTDYSSRCRDHEIMHNYLPFHDLSLVDPELSVSAAYHDGYQGPFAHNDDSISLNHTDGGEDMSGLPNNSGQARSNPPPRAILEIFRAEKGWRPAPEAMFTTWTFGAVGERLMPAMISNTIRTDGCECL</sequence>
<reference evidence="2" key="1">
    <citation type="submission" date="2022-10" db="EMBL/GenBank/DDBJ databases">
        <title>Culturing micro-colonial fungi from biological soil crusts in the Mojave desert and describing Neophaeococcomyces mojavensis, and introducing the new genera and species Taxawa tesnikishii.</title>
        <authorList>
            <person name="Kurbessoian T."/>
            <person name="Stajich J.E."/>
        </authorList>
    </citation>
    <scope>NUCLEOTIDE SEQUENCE</scope>
    <source>
        <strain evidence="2">TK_35</strain>
    </source>
</reference>
<feature type="compositionally biased region" description="Basic and acidic residues" evidence="1">
    <location>
        <begin position="1"/>
        <end position="13"/>
    </location>
</feature>
<feature type="compositionally biased region" description="Polar residues" evidence="1">
    <location>
        <begin position="204"/>
        <end position="213"/>
    </location>
</feature>
<gene>
    <name evidence="2" type="ORF">H2204_007662</name>
</gene>
<feature type="compositionally biased region" description="Basic and acidic residues" evidence="1">
    <location>
        <begin position="31"/>
        <end position="46"/>
    </location>
</feature>
<dbReference type="Proteomes" id="UP001172681">
    <property type="component" value="Unassembled WGS sequence"/>
</dbReference>
<accession>A0AA38Y1D4</accession>
<feature type="compositionally biased region" description="Polar residues" evidence="1">
    <location>
        <begin position="20"/>
        <end position="30"/>
    </location>
</feature>